<name>A0A918NRS8_9ACTN</name>
<evidence type="ECO:0000256" key="1">
    <source>
        <dbReference type="SAM" id="MobiDB-lite"/>
    </source>
</evidence>
<evidence type="ECO:0000259" key="2">
    <source>
        <dbReference type="PROSITE" id="PS50921"/>
    </source>
</evidence>
<reference evidence="3" key="1">
    <citation type="journal article" date="2014" name="Int. J. Syst. Evol. Microbiol.">
        <title>Complete genome sequence of Corynebacterium casei LMG S-19264T (=DSM 44701T), isolated from a smear-ripened cheese.</title>
        <authorList>
            <consortium name="US DOE Joint Genome Institute (JGI-PGF)"/>
            <person name="Walter F."/>
            <person name="Albersmeier A."/>
            <person name="Kalinowski J."/>
            <person name="Ruckert C."/>
        </authorList>
    </citation>
    <scope>NUCLEOTIDE SEQUENCE</scope>
    <source>
        <strain evidence="3">JCM 4790</strain>
    </source>
</reference>
<dbReference type="InterPro" id="IPR011006">
    <property type="entry name" value="CheY-like_superfamily"/>
</dbReference>
<organism evidence="3 4">
    <name type="scientific">Streptomyces minutiscleroticus</name>
    <dbReference type="NCBI Taxonomy" id="68238"/>
    <lineage>
        <taxon>Bacteria</taxon>
        <taxon>Bacillati</taxon>
        <taxon>Actinomycetota</taxon>
        <taxon>Actinomycetes</taxon>
        <taxon>Kitasatosporales</taxon>
        <taxon>Streptomycetaceae</taxon>
        <taxon>Streptomyces</taxon>
    </lineage>
</organism>
<dbReference type="SUPFAM" id="SSF52172">
    <property type="entry name" value="CheY-like"/>
    <property type="match status" value="1"/>
</dbReference>
<evidence type="ECO:0000313" key="3">
    <source>
        <dbReference type="EMBL" id="GGX89634.1"/>
    </source>
</evidence>
<reference evidence="3" key="2">
    <citation type="submission" date="2020-09" db="EMBL/GenBank/DDBJ databases">
        <authorList>
            <person name="Sun Q."/>
            <person name="Ohkuma M."/>
        </authorList>
    </citation>
    <scope>NUCLEOTIDE SEQUENCE</scope>
    <source>
        <strain evidence="3">JCM 4790</strain>
    </source>
</reference>
<dbReference type="Gene3D" id="1.10.10.10">
    <property type="entry name" value="Winged helix-like DNA-binding domain superfamily/Winged helix DNA-binding domain"/>
    <property type="match status" value="1"/>
</dbReference>
<dbReference type="PROSITE" id="PS50921">
    <property type="entry name" value="ANTAR"/>
    <property type="match status" value="1"/>
</dbReference>
<accession>A0A918NRS8</accession>
<dbReference type="Proteomes" id="UP000619244">
    <property type="component" value="Unassembled WGS sequence"/>
</dbReference>
<dbReference type="SMART" id="SM01012">
    <property type="entry name" value="ANTAR"/>
    <property type="match status" value="1"/>
</dbReference>
<dbReference type="Pfam" id="PF03861">
    <property type="entry name" value="ANTAR"/>
    <property type="match status" value="1"/>
</dbReference>
<keyword evidence="4" id="KW-1185">Reference proteome</keyword>
<sequence length="116" mass="12773">MTRAASGATRRAGPERDLPIAEQAEALREETEQLKRAMETRPVIDLARGVLMTVWSCTPDDAWDILVRVSQNSNTKLHDVAEAVVATTQQKPMPARLQDHLSAAVAEWRAREAGQG</sequence>
<proteinExistence type="predicted"/>
<dbReference type="EMBL" id="BMVU01000027">
    <property type="protein sequence ID" value="GGX89634.1"/>
    <property type="molecule type" value="Genomic_DNA"/>
</dbReference>
<dbReference type="RefSeq" id="WP_190192497.1">
    <property type="nucleotide sequence ID" value="NZ_BMVU01000027.1"/>
</dbReference>
<dbReference type="AlphaFoldDB" id="A0A918NRS8"/>
<feature type="compositionally biased region" description="Low complexity" evidence="1">
    <location>
        <begin position="1"/>
        <end position="11"/>
    </location>
</feature>
<dbReference type="InterPro" id="IPR005561">
    <property type="entry name" value="ANTAR"/>
</dbReference>
<protein>
    <recommendedName>
        <fullName evidence="2">ANTAR domain-containing protein</fullName>
    </recommendedName>
</protein>
<comment type="caution">
    <text evidence="3">The sequence shown here is derived from an EMBL/GenBank/DDBJ whole genome shotgun (WGS) entry which is preliminary data.</text>
</comment>
<evidence type="ECO:0000313" key="4">
    <source>
        <dbReference type="Proteomes" id="UP000619244"/>
    </source>
</evidence>
<feature type="region of interest" description="Disordered" evidence="1">
    <location>
        <begin position="1"/>
        <end position="20"/>
    </location>
</feature>
<feature type="domain" description="ANTAR" evidence="2">
    <location>
        <begin position="24"/>
        <end position="85"/>
    </location>
</feature>
<dbReference type="GO" id="GO:0003723">
    <property type="term" value="F:RNA binding"/>
    <property type="evidence" value="ECO:0007669"/>
    <property type="project" value="InterPro"/>
</dbReference>
<gene>
    <name evidence="3" type="ORF">GCM10010358_49480</name>
</gene>
<dbReference type="InterPro" id="IPR036388">
    <property type="entry name" value="WH-like_DNA-bd_sf"/>
</dbReference>